<dbReference type="AlphaFoldDB" id="A0AAW0EQ69"/>
<evidence type="ECO:0000256" key="5">
    <source>
        <dbReference type="ARBA" id="ARBA00022989"/>
    </source>
</evidence>
<feature type="region of interest" description="Disordered" evidence="7">
    <location>
        <begin position="302"/>
        <end position="336"/>
    </location>
</feature>
<name>A0AAW0EQ69_9TRYP</name>
<dbReference type="EMBL" id="JAECZO010000073">
    <property type="protein sequence ID" value="KAK7196333.1"/>
    <property type="molecule type" value="Genomic_DNA"/>
</dbReference>
<gene>
    <name evidence="9" type="ORF">NESM_000569500</name>
</gene>
<reference evidence="9 10" key="1">
    <citation type="journal article" date="2021" name="MBio">
        <title>A New Model Trypanosomatid, Novymonas esmeraldas: Genomic Perception of Its 'Candidatus Pandoraea novymonadis' Endosymbiont.</title>
        <authorList>
            <person name="Zakharova A."/>
            <person name="Saura A."/>
            <person name="Butenko A."/>
            <person name="Podesvova L."/>
            <person name="Warmusova S."/>
            <person name="Kostygov A.Y."/>
            <person name="Nenarokova A."/>
            <person name="Lukes J."/>
            <person name="Opperdoes F.R."/>
            <person name="Yurchenko V."/>
        </authorList>
    </citation>
    <scope>NUCLEOTIDE SEQUENCE [LARGE SCALE GENOMIC DNA]</scope>
    <source>
        <strain evidence="9 10">E262AT.01</strain>
    </source>
</reference>
<feature type="transmembrane region" description="Helical" evidence="8">
    <location>
        <begin position="445"/>
        <end position="463"/>
    </location>
</feature>
<evidence type="ECO:0000256" key="7">
    <source>
        <dbReference type="SAM" id="MobiDB-lite"/>
    </source>
</evidence>
<evidence type="ECO:0000256" key="8">
    <source>
        <dbReference type="SAM" id="Phobius"/>
    </source>
</evidence>
<dbReference type="InterPro" id="IPR004324">
    <property type="entry name" value="FBT"/>
</dbReference>
<evidence type="ECO:0000256" key="2">
    <source>
        <dbReference type="ARBA" id="ARBA00007015"/>
    </source>
</evidence>
<feature type="transmembrane region" description="Helical" evidence="8">
    <location>
        <begin position="622"/>
        <end position="643"/>
    </location>
</feature>
<dbReference type="Gene3D" id="1.20.1250.20">
    <property type="entry name" value="MFS general substrate transporter like domains"/>
    <property type="match status" value="1"/>
</dbReference>
<evidence type="ECO:0000256" key="4">
    <source>
        <dbReference type="ARBA" id="ARBA00022692"/>
    </source>
</evidence>
<feature type="transmembrane region" description="Helical" evidence="8">
    <location>
        <begin position="127"/>
        <end position="150"/>
    </location>
</feature>
<feature type="transmembrane region" description="Helical" evidence="8">
    <location>
        <begin position="156"/>
        <end position="175"/>
    </location>
</feature>
<proteinExistence type="inferred from homology"/>
<feature type="transmembrane region" description="Helical" evidence="8">
    <location>
        <begin position="580"/>
        <end position="602"/>
    </location>
</feature>
<protein>
    <submittedName>
        <fullName evidence="9">Pteridine transporter</fullName>
    </submittedName>
</protein>
<feature type="transmembrane region" description="Helical" evidence="8">
    <location>
        <begin position="510"/>
        <end position="530"/>
    </location>
</feature>
<feature type="transmembrane region" description="Helical" evidence="8">
    <location>
        <begin position="218"/>
        <end position="239"/>
    </location>
</feature>
<accession>A0AAW0EQ69</accession>
<feature type="transmembrane region" description="Helical" evidence="8">
    <location>
        <begin position="251"/>
        <end position="272"/>
    </location>
</feature>
<feature type="transmembrane region" description="Helical" evidence="8">
    <location>
        <begin position="483"/>
        <end position="503"/>
    </location>
</feature>
<keyword evidence="4 8" id="KW-0812">Transmembrane</keyword>
<dbReference type="InterPro" id="IPR039309">
    <property type="entry name" value="BT1"/>
</dbReference>
<evidence type="ECO:0000313" key="9">
    <source>
        <dbReference type="EMBL" id="KAK7196333.1"/>
    </source>
</evidence>
<dbReference type="NCBIfam" id="TIGR00788">
    <property type="entry name" value="fbt"/>
    <property type="match status" value="1"/>
</dbReference>
<keyword evidence="3" id="KW-0813">Transport</keyword>
<organism evidence="9 10">
    <name type="scientific">Novymonas esmeraldas</name>
    <dbReference type="NCBI Taxonomy" id="1808958"/>
    <lineage>
        <taxon>Eukaryota</taxon>
        <taxon>Discoba</taxon>
        <taxon>Euglenozoa</taxon>
        <taxon>Kinetoplastea</taxon>
        <taxon>Metakinetoplastina</taxon>
        <taxon>Trypanosomatida</taxon>
        <taxon>Trypanosomatidae</taxon>
        <taxon>Novymonas</taxon>
    </lineage>
</organism>
<comment type="caution">
    <text evidence="9">The sequence shown here is derived from an EMBL/GenBank/DDBJ whole genome shotgun (WGS) entry which is preliminary data.</text>
</comment>
<feature type="compositionally biased region" description="Basic and acidic residues" evidence="7">
    <location>
        <begin position="1"/>
        <end position="16"/>
    </location>
</feature>
<feature type="transmembrane region" description="Helical" evidence="8">
    <location>
        <begin position="388"/>
        <end position="408"/>
    </location>
</feature>
<keyword evidence="6 8" id="KW-0472">Membrane</keyword>
<feature type="transmembrane region" description="Helical" evidence="8">
    <location>
        <begin position="414"/>
        <end position="438"/>
    </location>
</feature>
<dbReference type="Proteomes" id="UP001430356">
    <property type="component" value="Unassembled WGS sequence"/>
</dbReference>
<feature type="compositionally biased region" description="Low complexity" evidence="7">
    <location>
        <begin position="31"/>
        <end position="42"/>
    </location>
</feature>
<evidence type="ECO:0000256" key="1">
    <source>
        <dbReference type="ARBA" id="ARBA00004141"/>
    </source>
</evidence>
<dbReference type="InterPro" id="IPR036259">
    <property type="entry name" value="MFS_trans_sf"/>
</dbReference>
<dbReference type="PANTHER" id="PTHR31585">
    <property type="entry name" value="FOLATE-BIOPTERIN TRANSPORTER 1, CHLOROPLASTIC"/>
    <property type="match status" value="1"/>
</dbReference>
<dbReference type="Pfam" id="PF03092">
    <property type="entry name" value="BT1"/>
    <property type="match status" value="1"/>
</dbReference>
<dbReference type="PANTHER" id="PTHR31585:SF51">
    <property type="entry name" value="TRANSPORTER, PUTATIVE-RELATED"/>
    <property type="match status" value="1"/>
</dbReference>
<comment type="subcellular location">
    <subcellularLocation>
        <location evidence="1">Membrane</location>
        <topology evidence="1">Multi-pass membrane protein</topology>
    </subcellularLocation>
</comment>
<feature type="transmembrane region" description="Helical" evidence="8">
    <location>
        <begin position="550"/>
        <end position="568"/>
    </location>
</feature>
<dbReference type="SUPFAM" id="SSF103473">
    <property type="entry name" value="MFS general substrate transporter"/>
    <property type="match status" value="1"/>
</dbReference>
<evidence type="ECO:0000313" key="10">
    <source>
        <dbReference type="Proteomes" id="UP001430356"/>
    </source>
</evidence>
<evidence type="ECO:0000256" key="3">
    <source>
        <dbReference type="ARBA" id="ARBA00022448"/>
    </source>
</evidence>
<evidence type="ECO:0000256" key="6">
    <source>
        <dbReference type="ARBA" id="ARBA00023136"/>
    </source>
</evidence>
<keyword evidence="5 8" id="KW-1133">Transmembrane helix</keyword>
<dbReference type="GO" id="GO:0016020">
    <property type="term" value="C:membrane"/>
    <property type="evidence" value="ECO:0007669"/>
    <property type="project" value="UniProtKB-SubCell"/>
</dbReference>
<comment type="similarity">
    <text evidence="2">Belongs to the major facilitator superfamily. Folate-biopterin transporter (TC 2.A.71) family.</text>
</comment>
<feature type="compositionally biased region" description="Basic and acidic residues" evidence="7">
    <location>
        <begin position="312"/>
        <end position="333"/>
    </location>
</feature>
<keyword evidence="10" id="KW-1185">Reference proteome</keyword>
<feature type="region of interest" description="Disordered" evidence="7">
    <location>
        <begin position="1"/>
        <end position="42"/>
    </location>
</feature>
<sequence>MTGSRGERCGDGDGRAPADASSTFSEAREQVPAPDAAVTTTADGRRVKEDGTIVHPQAEALFAVCPWVRMIPVIGHAVEGYGPLFVVSLNTCYFLLKGVADNIIVFSRQPMLMRRFGLDGTRYQRLASLYSMGWAIKAFIAMLTDAFAFLGYTKRWYMLVSCVAGAAFALGYGLLPAQPSSGNPAAAFIFLTCLGKSNVDILSEGHYSRLIRRNPVPGPSLVSSIWVCILFGTLIASVIQGPLSDSGKMQVGVFISAALQFVSSIFFVFNWYGEKTNRVERLQDMRDTKAALAKARAEALVQRSSSEEEGDGALHEEPTQKDLHPEREPHEAQPGDQSLLGLEDVVADAGKMVTTEADADEEAELQITTCLFGAFEVNKEVLERNWKVVAYCIIMTCSVVTMVCVTILGTTWDLMYACIVLTVVCIVTAFLTLPIVIAKANVFTYAYFLLYIQLPGALESFYLADAACLPNGPHFAYTFYNTIGAVISNIGGIIGVTLFTYVFSKMNYQVTLCVAVSLQILASVFDLIMVERWNLAIGIPDHAMYICGDAVIYQVCYMFSYMPVVLLMSRLCPRGSESMIYALMAGFANLGSTMSNAVGSLLIEFRFPIKTTVPCDFSNVRWLIIIGHLGMPAAIVPLSFLLLPRARICDDIDVNGHAIHAQMKAEAKEAAKEGGAKADTQPVG</sequence>